<dbReference type="RefSeq" id="WP_006816084.1">
    <property type="nucleotide sequence ID" value="NZ_GG703821.1"/>
</dbReference>
<dbReference type="InterPro" id="IPR008966">
    <property type="entry name" value="Adhesion_dom_sf"/>
</dbReference>
<dbReference type="STRING" id="500637.PROVRUST_08089"/>
<dbReference type="HOGENOM" id="CLU_1552970_0_0_6"/>
<keyword evidence="1" id="KW-0732">Signal</keyword>
<keyword evidence="3" id="KW-1185">Reference proteome</keyword>
<proteinExistence type="predicted"/>
<evidence type="ECO:0000256" key="1">
    <source>
        <dbReference type="SAM" id="SignalP"/>
    </source>
</evidence>
<feature type="signal peptide" evidence="1">
    <location>
        <begin position="1"/>
        <end position="20"/>
    </location>
</feature>
<dbReference type="Gene3D" id="2.60.40.1090">
    <property type="entry name" value="Fimbrial-type adhesion domain"/>
    <property type="match status" value="1"/>
</dbReference>
<evidence type="ECO:0008006" key="4">
    <source>
        <dbReference type="Google" id="ProtNLM"/>
    </source>
</evidence>
<evidence type="ECO:0000313" key="3">
    <source>
        <dbReference type="Proteomes" id="UP000005512"/>
    </source>
</evidence>
<dbReference type="Proteomes" id="UP000005512">
    <property type="component" value="Unassembled WGS sequence"/>
</dbReference>
<protein>
    <recommendedName>
        <fullName evidence="4">Fimbrial protein</fullName>
    </recommendedName>
</protein>
<accession>D1P769</accession>
<organism evidence="2 3">
    <name type="scientific">Providencia rustigianii DSM 4541</name>
    <dbReference type="NCBI Taxonomy" id="500637"/>
    <lineage>
        <taxon>Bacteria</taxon>
        <taxon>Pseudomonadati</taxon>
        <taxon>Pseudomonadota</taxon>
        <taxon>Gammaproteobacteria</taxon>
        <taxon>Enterobacterales</taxon>
        <taxon>Morganellaceae</taxon>
        <taxon>Providencia</taxon>
    </lineage>
</organism>
<dbReference type="eggNOG" id="ENOG5033JIT">
    <property type="taxonomic scope" value="Bacteria"/>
</dbReference>
<gene>
    <name evidence="2" type="ORF">PROVRUST_08089</name>
</gene>
<dbReference type="GO" id="GO:0009289">
    <property type="term" value="C:pilus"/>
    <property type="evidence" value="ECO:0007669"/>
    <property type="project" value="InterPro"/>
</dbReference>
<sequence length="175" mass="18900">MAKIVAALFILIATLNTVYASQSVKKPLNVSIILSKAQCKINNGSGVSGSYLLPMINTSGKIVGSKNYTTVPIMIDCTAGGNINQLEITFGDNSNKKIDSTTWSTTNSNLGIRFSWTKDKQQNFSLGSVQDINKPNWMEASKKFNASVDVSPVVLNQKIQGGQYTSSLPVTITFI</sequence>
<dbReference type="EMBL" id="ABXV02000046">
    <property type="protein sequence ID" value="EFB70916.1"/>
    <property type="molecule type" value="Genomic_DNA"/>
</dbReference>
<feature type="chain" id="PRO_5003025273" description="Fimbrial protein" evidence="1">
    <location>
        <begin position="21"/>
        <end position="175"/>
    </location>
</feature>
<dbReference type="InterPro" id="IPR036937">
    <property type="entry name" value="Adhesion_dom_fimbrial_sf"/>
</dbReference>
<dbReference type="AlphaFoldDB" id="D1P769"/>
<dbReference type="GO" id="GO:0007155">
    <property type="term" value="P:cell adhesion"/>
    <property type="evidence" value="ECO:0007669"/>
    <property type="project" value="InterPro"/>
</dbReference>
<reference evidence="2" key="1">
    <citation type="submission" date="2009-12" db="EMBL/GenBank/DDBJ databases">
        <authorList>
            <person name="Weinstock G."/>
            <person name="Sodergren E."/>
            <person name="Clifton S."/>
            <person name="Fulton L."/>
            <person name="Fulton B."/>
            <person name="Courtney L."/>
            <person name="Fronick C."/>
            <person name="Harrison M."/>
            <person name="Strong C."/>
            <person name="Farmer C."/>
            <person name="Delahaunty K."/>
            <person name="Markovic C."/>
            <person name="Hall O."/>
            <person name="Minx P."/>
            <person name="Tomlinson C."/>
            <person name="Mitreva M."/>
            <person name="Nelson J."/>
            <person name="Hou S."/>
            <person name="Wollam A."/>
            <person name="Pepin K.H."/>
            <person name="Johnson M."/>
            <person name="Bhonagiri V."/>
            <person name="Nash W.E."/>
            <person name="Warren W."/>
            <person name="Chinwalla A."/>
            <person name="Mardis E.R."/>
            <person name="Wilson R.K."/>
        </authorList>
    </citation>
    <scope>NUCLEOTIDE SEQUENCE [LARGE SCALE GENOMIC DNA]</scope>
    <source>
        <strain evidence="2">DSM 4541</strain>
    </source>
</reference>
<name>D1P769_9GAMM</name>
<comment type="caution">
    <text evidence="2">The sequence shown here is derived from an EMBL/GenBank/DDBJ whole genome shotgun (WGS) entry which is preliminary data.</text>
</comment>
<dbReference type="SUPFAM" id="SSF49401">
    <property type="entry name" value="Bacterial adhesins"/>
    <property type="match status" value="1"/>
</dbReference>
<evidence type="ECO:0000313" key="2">
    <source>
        <dbReference type="EMBL" id="EFB70916.1"/>
    </source>
</evidence>